<dbReference type="OrthoDB" id="9781958at2"/>
<gene>
    <name evidence="2" type="ORF">EDD66_10291</name>
</gene>
<organism evidence="2 3">
    <name type="scientific">Mobilisporobacter senegalensis</name>
    <dbReference type="NCBI Taxonomy" id="1329262"/>
    <lineage>
        <taxon>Bacteria</taxon>
        <taxon>Bacillati</taxon>
        <taxon>Bacillota</taxon>
        <taxon>Clostridia</taxon>
        <taxon>Lachnospirales</taxon>
        <taxon>Lachnospiraceae</taxon>
        <taxon>Mobilisporobacter</taxon>
    </lineage>
</organism>
<dbReference type="Proteomes" id="UP000273083">
    <property type="component" value="Unassembled WGS sequence"/>
</dbReference>
<dbReference type="InterPro" id="IPR036388">
    <property type="entry name" value="WH-like_DNA-bd_sf"/>
</dbReference>
<dbReference type="Gene3D" id="1.10.10.10">
    <property type="entry name" value="Winged helix-like DNA-binding domain superfamily/Winged helix DNA-binding domain"/>
    <property type="match status" value="1"/>
</dbReference>
<dbReference type="SUPFAM" id="SSF46785">
    <property type="entry name" value="Winged helix' DNA-binding domain"/>
    <property type="match status" value="1"/>
</dbReference>
<protein>
    <submittedName>
        <fullName evidence="2">Putative transcriptional regulator</fullName>
    </submittedName>
</protein>
<dbReference type="Pfam" id="PF12840">
    <property type="entry name" value="HTH_20"/>
    <property type="match status" value="1"/>
</dbReference>
<accession>A0A3N1XUZ8</accession>
<proteinExistence type="predicted"/>
<dbReference type="GO" id="GO:0003700">
    <property type="term" value="F:DNA-binding transcription factor activity"/>
    <property type="evidence" value="ECO:0007669"/>
    <property type="project" value="InterPro"/>
</dbReference>
<evidence type="ECO:0000313" key="3">
    <source>
        <dbReference type="Proteomes" id="UP000273083"/>
    </source>
</evidence>
<dbReference type="EMBL" id="RJVG01000002">
    <property type="protein sequence ID" value="ROR30440.1"/>
    <property type="molecule type" value="Genomic_DNA"/>
</dbReference>
<dbReference type="SMART" id="SM00418">
    <property type="entry name" value="HTH_ARSR"/>
    <property type="match status" value="1"/>
</dbReference>
<feature type="domain" description="HTH arsR-type" evidence="1">
    <location>
        <begin position="17"/>
        <end position="96"/>
    </location>
</feature>
<dbReference type="InterPro" id="IPR001845">
    <property type="entry name" value="HTH_ArsR_DNA-bd_dom"/>
</dbReference>
<dbReference type="InterPro" id="IPR036390">
    <property type="entry name" value="WH_DNA-bd_sf"/>
</dbReference>
<reference evidence="2 3" key="1">
    <citation type="submission" date="2018-11" db="EMBL/GenBank/DDBJ databases">
        <title>Genomic Encyclopedia of Type Strains, Phase IV (KMG-IV): sequencing the most valuable type-strain genomes for metagenomic binning, comparative biology and taxonomic classification.</title>
        <authorList>
            <person name="Goeker M."/>
        </authorList>
    </citation>
    <scope>NUCLEOTIDE SEQUENCE [LARGE SCALE GENOMIC DNA]</scope>
    <source>
        <strain evidence="2 3">DSM 26537</strain>
    </source>
</reference>
<comment type="caution">
    <text evidence="2">The sequence shown here is derived from an EMBL/GenBank/DDBJ whole genome shotgun (WGS) entry which is preliminary data.</text>
</comment>
<dbReference type="AlphaFoldDB" id="A0A3N1XUZ8"/>
<evidence type="ECO:0000313" key="2">
    <source>
        <dbReference type="EMBL" id="ROR30440.1"/>
    </source>
</evidence>
<evidence type="ECO:0000259" key="1">
    <source>
        <dbReference type="SMART" id="SM00418"/>
    </source>
</evidence>
<dbReference type="InterPro" id="IPR011991">
    <property type="entry name" value="ArsR-like_HTH"/>
</dbReference>
<sequence>MIQTIKMNLDDTKHLTTVAKAFAVGIRIDILKYLRHKDMNINEIAETLSIPASSAAAHVKILEKAGVIKTTLQPGIRGSMKMCHIVLDHIYLDVNTSNNIGQNTEVIHMPIGSYVDYKVVPTCGLAGTKGPIGEEDEPRSFYSPERFATKLLWFQKGYVEYRFPNHSLKNRKEKQLEISAELCSEDHEYNMEWPSDITVWINDIEAGTFICPSDFGGRRGILNPDWWPDKNTQYGMLKTWIINENGTFIDGDRINKRSIGEYKLYEKEYISVKIGIKEDAKNSGGINIFGDSFGDYNQNIIMKLTFLPDDYIRCL</sequence>
<keyword evidence="3" id="KW-1185">Reference proteome</keyword>
<dbReference type="CDD" id="cd00090">
    <property type="entry name" value="HTH_ARSR"/>
    <property type="match status" value="1"/>
</dbReference>
<dbReference type="RefSeq" id="WP_123608148.1">
    <property type="nucleotide sequence ID" value="NZ_RJVG01000002.1"/>
</dbReference>
<name>A0A3N1XUZ8_9FIRM</name>